<dbReference type="Gene3D" id="3.30.360.10">
    <property type="entry name" value="Dihydrodipicolinate Reductase, domain 2"/>
    <property type="match status" value="1"/>
</dbReference>
<gene>
    <name evidence="4" type="ORF">DBW98_03705</name>
</gene>
<name>A0A368BJN9_9GAMM</name>
<comment type="caution">
    <text evidence="4">The sequence shown here is derived from an EMBL/GenBank/DDBJ whole genome shotgun (WGS) entry which is preliminary data.</text>
</comment>
<feature type="domain" description="Gfo/Idh/MocA-like oxidoreductase N-terminal" evidence="3">
    <location>
        <begin position="4"/>
        <end position="120"/>
    </location>
</feature>
<dbReference type="Gene3D" id="3.40.50.720">
    <property type="entry name" value="NAD(P)-binding Rossmann-like Domain"/>
    <property type="match status" value="1"/>
</dbReference>
<dbReference type="SUPFAM" id="SSF55347">
    <property type="entry name" value="Glyceraldehyde-3-phosphate dehydrogenase-like, C-terminal domain"/>
    <property type="match status" value="1"/>
</dbReference>
<reference evidence="4 5" key="1">
    <citation type="journal article" date="2018" name="Microbiome">
        <title>Fine metagenomic profile of the Mediterranean stratified and mixed water columns revealed by assembly and recruitment.</title>
        <authorList>
            <person name="Haro-Moreno J.M."/>
            <person name="Lopez-Perez M."/>
            <person name="De La Torre J.R."/>
            <person name="Picazo A."/>
            <person name="Camacho A."/>
            <person name="Rodriguez-Valera F."/>
        </authorList>
    </citation>
    <scope>NUCLEOTIDE SEQUENCE [LARGE SCALE GENOMIC DNA]</scope>
    <source>
        <strain evidence="4">MED-G84</strain>
    </source>
</reference>
<keyword evidence="2" id="KW-0560">Oxidoreductase</keyword>
<dbReference type="PANTHER" id="PTHR22604:SF105">
    <property type="entry name" value="TRANS-1,2-DIHYDROBENZENE-1,2-DIOL DEHYDROGENASE"/>
    <property type="match status" value="1"/>
</dbReference>
<organism evidence="4 5">
    <name type="scientific">SAR86 cluster bacterium</name>
    <dbReference type="NCBI Taxonomy" id="2030880"/>
    <lineage>
        <taxon>Bacteria</taxon>
        <taxon>Pseudomonadati</taxon>
        <taxon>Pseudomonadota</taxon>
        <taxon>Gammaproteobacteria</taxon>
        <taxon>SAR86 cluster</taxon>
    </lineage>
</organism>
<proteinExistence type="inferred from homology"/>
<dbReference type="InterPro" id="IPR000683">
    <property type="entry name" value="Gfo/Idh/MocA-like_OxRdtase_N"/>
</dbReference>
<dbReference type="Pfam" id="PF01408">
    <property type="entry name" value="GFO_IDH_MocA"/>
    <property type="match status" value="1"/>
</dbReference>
<sequence>MQQINWGIIGPGSIASAFAYSIQGASNSKLISVYGRSKDKTKSFANKFEIAAHHDLTEFIKDAKIDAVYIATPHSEHFIFSLEAITNGKHVLCEKPFTMNAFESMTLLNLARSSNIFLMEAYMYRTHPQTKNILSNLNFIQDENKKILIEASFGFEADVPIEHRLRDPQLGGGAILDIGCYPLTMCKLIAGHLQ</sequence>
<dbReference type="InterPro" id="IPR050984">
    <property type="entry name" value="Gfo/Idh/MocA_domain"/>
</dbReference>
<dbReference type="Proteomes" id="UP000253032">
    <property type="component" value="Unassembled WGS sequence"/>
</dbReference>
<dbReference type="GO" id="GO:0000166">
    <property type="term" value="F:nucleotide binding"/>
    <property type="evidence" value="ECO:0007669"/>
    <property type="project" value="InterPro"/>
</dbReference>
<dbReference type="GO" id="GO:0016491">
    <property type="term" value="F:oxidoreductase activity"/>
    <property type="evidence" value="ECO:0007669"/>
    <property type="project" value="UniProtKB-KW"/>
</dbReference>
<accession>A0A368BJN9</accession>
<comment type="similarity">
    <text evidence="1">Belongs to the Gfo/Idh/MocA family.</text>
</comment>
<feature type="non-terminal residue" evidence="4">
    <location>
        <position position="194"/>
    </location>
</feature>
<evidence type="ECO:0000256" key="1">
    <source>
        <dbReference type="ARBA" id="ARBA00010928"/>
    </source>
</evidence>
<dbReference type="EMBL" id="QOPC01000021">
    <property type="protein sequence ID" value="RCL37519.1"/>
    <property type="molecule type" value="Genomic_DNA"/>
</dbReference>
<dbReference type="SUPFAM" id="SSF51735">
    <property type="entry name" value="NAD(P)-binding Rossmann-fold domains"/>
    <property type="match status" value="1"/>
</dbReference>
<evidence type="ECO:0000259" key="3">
    <source>
        <dbReference type="Pfam" id="PF01408"/>
    </source>
</evidence>
<dbReference type="AlphaFoldDB" id="A0A368BJN9"/>
<evidence type="ECO:0000256" key="2">
    <source>
        <dbReference type="ARBA" id="ARBA00023002"/>
    </source>
</evidence>
<protein>
    <submittedName>
        <fullName evidence="4">Gfo/Idh/MocA family oxidoreductase</fullName>
    </submittedName>
</protein>
<evidence type="ECO:0000313" key="5">
    <source>
        <dbReference type="Proteomes" id="UP000253032"/>
    </source>
</evidence>
<dbReference type="PANTHER" id="PTHR22604">
    <property type="entry name" value="OXIDOREDUCTASES"/>
    <property type="match status" value="1"/>
</dbReference>
<dbReference type="InterPro" id="IPR036291">
    <property type="entry name" value="NAD(P)-bd_dom_sf"/>
</dbReference>
<evidence type="ECO:0000313" key="4">
    <source>
        <dbReference type="EMBL" id="RCL37519.1"/>
    </source>
</evidence>